<organism evidence="8 9">
    <name type="scientific">Salipiger mucosus DSM 16094</name>
    <dbReference type="NCBI Taxonomy" id="1123237"/>
    <lineage>
        <taxon>Bacteria</taxon>
        <taxon>Pseudomonadati</taxon>
        <taxon>Pseudomonadota</taxon>
        <taxon>Alphaproteobacteria</taxon>
        <taxon>Rhodobacterales</taxon>
        <taxon>Roseobacteraceae</taxon>
        <taxon>Salipiger</taxon>
    </lineage>
</organism>
<accession>S9Q2X6</accession>
<dbReference type="Proteomes" id="UP000015347">
    <property type="component" value="Unassembled WGS sequence"/>
</dbReference>
<evidence type="ECO:0000313" key="9">
    <source>
        <dbReference type="Proteomes" id="UP000015347"/>
    </source>
</evidence>
<dbReference type="OrthoDB" id="9766708at2"/>
<comment type="catalytic activity">
    <reaction evidence="1">
        <text>Endohydrolysis of (1-&gt;4)-beta-D-glucosidic linkages in cellulose, lichenin and cereal beta-D-glucans.</text>
        <dbReference type="EC" id="3.2.1.4"/>
    </reaction>
</comment>
<keyword evidence="5" id="KW-0136">Cellulose degradation</keyword>
<comment type="caution">
    <text evidence="8">The sequence shown here is derived from an EMBL/GenBank/DDBJ whole genome shotgun (WGS) entry which is preliminary data.</text>
</comment>
<dbReference type="HOGENOM" id="CLU_037297_1_0_5"/>
<dbReference type="EC" id="3.2.1.4" evidence="3"/>
<gene>
    <name evidence="8" type="ORF">Salmuc_04574</name>
</gene>
<evidence type="ECO:0000256" key="4">
    <source>
        <dbReference type="ARBA" id="ARBA00022801"/>
    </source>
</evidence>
<dbReference type="Pfam" id="PF01270">
    <property type="entry name" value="Glyco_hydro_8"/>
    <property type="match status" value="1"/>
</dbReference>
<proteinExistence type="inferred from homology"/>
<evidence type="ECO:0000256" key="3">
    <source>
        <dbReference type="ARBA" id="ARBA00012601"/>
    </source>
</evidence>
<name>S9Q2X6_9RHOB</name>
<dbReference type="STRING" id="1123237.Salmuc_04574"/>
<keyword evidence="9" id="KW-1185">Reference proteome</keyword>
<evidence type="ECO:0000256" key="2">
    <source>
        <dbReference type="ARBA" id="ARBA00009209"/>
    </source>
</evidence>
<reference evidence="9" key="1">
    <citation type="journal article" date="2014" name="Stand. Genomic Sci.">
        <title>Genome sequence of the exopolysaccharide-producing Salipiger mucosus type strain (DSM 16094(T)), a moderately halophilic member of the Roseobacter clade.</title>
        <authorList>
            <person name="Riedel T."/>
            <person name="Spring S."/>
            <person name="Fiebig A."/>
            <person name="Petersen J."/>
            <person name="Kyrpides N.C."/>
            <person name="Goker M."/>
            <person name="Klenk H.P."/>
        </authorList>
    </citation>
    <scope>NUCLEOTIDE SEQUENCE [LARGE SCALE GENOMIC DNA]</scope>
    <source>
        <strain evidence="9">DSM 16094</strain>
    </source>
</reference>
<dbReference type="Gene3D" id="1.50.10.10">
    <property type="match status" value="1"/>
</dbReference>
<keyword evidence="7" id="KW-0119">Carbohydrate metabolism</keyword>
<keyword evidence="4 8" id="KW-0378">Hydrolase</keyword>
<evidence type="ECO:0000256" key="1">
    <source>
        <dbReference type="ARBA" id="ARBA00000966"/>
    </source>
</evidence>
<keyword evidence="7" id="KW-0624">Polysaccharide degradation</keyword>
<evidence type="ECO:0000256" key="5">
    <source>
        <dbReference type="ARBA" id="ARBA00023001"/>
    </source>
</evidence>
<dbReference type="PRINTS" id="PR00735">
    <property type="entry name" value="GLHYDRLASE8"/>
</dbReference>
<comment type="similarity">
    <text evidence="2">Belongs to the glycosyl hydrolase 8 (cellulase D) family.</text>
</comment>
<evidence type="ECO:0000313" key="8">
    <source>
        <dbReference type="EMBL" id="EPX75656.1"/>
    </source>
</evidence>
<dbReference type="InterPro" id="IPR008928">
    <property type="entry name" value="6-hairpin_glycosidase_sf"/>
</dbReference>
<dbReference type="InterPro" id="IPR012341">
    <property type="entry name" value="6hp_glycosidase-like_sf"/>
</dbReference>
<evidence type="ECO:0000256" key="7">
    <source>
        <dbReference type="ARBA" id="ARBA00023326"/>
    </source>
</evidence>
<sequence>MQFKPVWTAWRNANLDVTGRVVDLLQRNASHSEGQGYGMLLAAYAGDARAFAAMENWARINLAIRPDALMAWRWLDDQPDKVPDTNNASDGDLFRAWALLKGFERFGVGEYRDQAAAITRDLAAKCIVSHPGTGASLLLPAVHGFRTPDGFVYNPSYAMPLALTELAQAFDEPALADAAANGLAMADLLAAGGVVPDWVEVTPAGPQPATGFSYEAGYEAIRVPLFLIWSGQGTHSAVSRYVAAQKAVPAGEVATVISRTGEDILQTTSAAGYRAVAALATCTTDGGIGTEIPPYVPSAPYYPATLHLFAMLAQMEAVPRCLPI</sequence>
<keyword evidence="6 8" id="KW-0326">Glycosidase</keyword>
<evidence type="ECO:0000256" key="6">
    <source>
        <dbReference type="ARBA" id="ARBA00023295"/>
    </source>
</evidence>
<dbReference type="GO" id="GO:0008810">
    <property type="term" value="F:cellulase activity"/>
    <property type="evidence" value="ECO:0007669"/>
    <property type="project" value="UniProtKB-EC"/>
</dbReference>
<dbReference type="eggNOG" id="COG3405">
    <property type="taxonomic scope" value="Bacteria"/>
</dbReference>
<dbReference type="EMBL" id="APVH01000070">
    <property type="protein sequence ID" value="EPX75656.1"/>
    <property type="molecule type" value="Genomic_DNA"/>
</dbReference>
<dbReference type="GO" id="GO:0030245">
    <property type="term" value="P:cellulose catabolic process"/>
    <property type="evidence" value="ECO:0007669"/>
    <property type="project" value="UniProtKB-KW"/>
</dbReference>
<dbReference type="InterPro" id="IPR002037">
    <property type="entry name" value="Glyco_hydro_8"/>
</dbReference>
<protein>
    <recommendedName>
        <fullName evidence="3">cellulase</fullName>
        <ecNumber evidence="3">3.2.1.4</ecNumber>
    </recommendedName>
</protein>
<dbReference type="SUPFAM" id="SSF48208">
    <property type="entry name" value="Six-hairpin glycosidases"/>
    <property type="match status" value="1"/>
</dbReference>
<dbReference type="AlphaFoldDB" id="S9Q2X6"/>